<dbReference type="Pfam" id="PF01734">
    <property type="entry name" value="Patatin"/>
    <property type="match status" value="1"/>
</dbReference>
<evidence type="ECO:0000256" key="3">
    <source>
        <dbReference type="ARBA" id="ARBA00023098"/>
    </source>
</evidence>
<dbReference type="Pfam" id="PF19890">
    <property type="entry name" value="DUF6363"/>
    <property type="match status" value="1"/>
</dbReference>
<reference evidence="7 8" key="1">
    <citation type="submission" date="2017-08" db="EMBL/GenBank/DDBJ databases">
        <title>Draft genome sequence of pheromone producing symbiont Morganella morganii, of the female New Zealand grass grub Costelytra giveni.</title>
        <authorList>
            <person name="Laugraud A."/>
            <person name="Young S.D."/>
            <person name="Hurst M.H."/>
        </authorList>
    </citation>
    <scope>NUCLEOTIDE SEQUENCE [LARGE SCALE GENOMIC DNA]</scope>
    <source>
        <strain evidence="7 8">MMsCG</strain>
    </source>
</reference>
<feature type="short sequence motif" description="DGA/G" evidence="4">
    <location>
        <begin position="186"/>
        <end position="188"/>
    </location>
</feature>
<dbReference type="Proteomes" id="UP000286908">
    <property type="component" value="Unassembled WGS sequence"/>
</dbReference>
<dbReference type="PROSITE" id="PS51635">
    <property type="entry name" value="PNPLA"/>
    <property type="match status" value="1"/>
</dbReference>
<keyword evidence="3 4" id="KW-0443">Lipid metabolism</keyword>
<proteinExistence type="predicted"/>
<feature type="active site" description="Proton acceptor" evidence="4">
    <location>
        <position position="186"/>
    </location>
</feature>
<keyword evidence="1 4" id="KW-0378">Hydrolase</keyword>
<dbReference type="EMBL" id="NRQY01000001">
    <property type="protein sequence ID" value="RUT66937.1"/>
    <property type="molecule type" value="Genomic_DNA"/>
</dbReference>
<dbReference type="PANTHER" id="PTHR14226">
    <property type="entry name" value="NEUROPATHY TARGET ESTERASE/SWISS CHEESE D.MELANOGASTER"/>
    <property type="match status" value="1"/>
</dbReference>
<dbReference type="InterPro" id="IPR037483">
    <property type="entry name" value="YjjU-like"/>
</dbReference>
<accession>A0A433ZXV0</accession>
<feature type="active site" description="Nucleophile" evidence="4">
    <location>
        <position position="64"/>
    </location>
</feature>
<evidence type="ECO:0000256" key="5">
    <source>
        <dbReference type="SAM" id="MobiDB-lite"/>
    </source>
</evidence>
<evidence type="ECO:0000256" key="4">
    <source>
        <dbReference type="PROSITE-ProRule" id="PRU01161"/>
    </source>
</evidence>
<feature type="domain" description="PNPLA" evidence="6">
    <location>
        <begin position="30"/>
        <end position="199"/>
    </location>
</feature>
<dbReference type="PANTHER" id="PTHR14226:SF25">
    <property type="entry name" value="PHOSPHOESTERASE"/>
    <property type="match status" value="1"/>
</dbReference>
<feature type="short sequence motif" description="GXSXG" evidence="4">
    <location>
        <begin position="62"/>
        <end position="66"/>
    </location>
</feature>
<keyword evidence="2 4" id="KW-0442">Lipid degradation</keyword>
<name>A0A433ZXV0_MORMO</name>
<dbReference type="InterPro" id="IPR045943">
    <property type="entry name" value="DUF6363"/>
</dbReference>
<dbReference type="GO" id="GO:0016042">
    <property type="term" value="P:lipid catabolic process"/>
    <property type="evidence" value="ECO:0007669"/>
    <property type="project" value="UniProtKB-UniRule"/>
</dbReference>
<protein>
    <submittedName>
        <fullName evidence="7">Patatin family protein</fullName>
    </submittedName>
</protein>
<feature type="short sequence motif" description="GXGXXG" evidence="4">
    <location>
        <begin position="34"/>
        <end position="39"/>
    </location>
</feature>
<gene>
    <name evidence="7" type="ORF">CKG00_11490</name>
</gene>
<dbReference type="GO" id="GO:0016787">
    <property type="term" value="F:hydrolase activity"/>
    <property type="evidence" value="ECO:0007669"/>
    <property type="project" value="UniProtKB-UniRule"/>
</dbReference>
<dbReference type="AlphaFoldDB" id="A0A433ZXV0"/>
<evidence type="ECO:0000256" key="1">
    <source>
        <dbReference type="ARBA" id="ARBA00022801"/>
    </source>
</evidence>
<dbReference type="CDD" id="cd07208">
    <property type="entry name" value="Pat_hypo_Ecoli_yjju_like"/>
    <property type="match status" value="1"/>
</dbReference>
<evidence type="ECO:0000256" key="2">
    <source>
        <dbReference type="ARBA" id="ARBA00022963"/>
    </source>
</evidence>
<dbReference type="InterPro" id="IPR002641">
    <property type="entry name" value="PNPLA_dom"/>
</dbReference>
<sequence>MGTYIPVTPGKIAPLAWLPDPLQAAGKLALVCEGGGQRGIFTAGVLDEFLKAGFNSFDILIGTSAGAQNLSAYLCGQRGYARHVITRYTTDKQFFNPLRFIRGGNLIDLDWLIDTTSAECPLDIAHALRRFDQGQEFYMCASRADNLDAAYFRPQAEDWLEYIKASSAIPGFYREGVEIDGITYHDGGISDAVPVIEAWRRGATRIVVIRTVPSQLYYTPEWVKRMERWLEKSHLKRMVAMMKQHAKSYYRTQKFIQSPPPGVEIAEIYPNAPLASNALGSRVKTLMQDYRLGRCSGRYFLATLGNRWAAYEPVRTSVLRVPPASNDNDSQLPVTDGTTAVLHSPEYSPGHSPEKPAD</sequence>
<comment type="caution">
    <text evidence="7">The sequence shown here is derived from an EMBL/GenBank/DDBJ whole genome shotgun (WGS) entry which is preliminary data.</text>
</comment>
<evidence type="ECO:0000313" key="7">
    <source>
        <dbReference type="EMBL" id="RUT66937.1"/>
    </source>
</evidence>
<evidence type="ECO:0000259" key="6">
    <source>
        <dbReference type="PROSITE" id="PS51635"/>
    </source>
</evidence>
<dbReference type="InterPro" id="IPR016035">
    <property type="entry name" value="Acyl_Trfase/lysoPLipase"/>
</dbReference>
<feature type="compositionally biased region" description="Polar residues" evidence="5">
    <location>
        <begin position="325"/>
        <end position="338"/>
    </location>
</feature>
<feature type="region of interest" description="Disordered" evidence="5">
    <location>
        <begin position="322"/>
        <end position="358"/>
    </location>
</feature>
<dbReference type="OrthoDB" id="9802424at2"/>
<organism evidence="7 8">
    <name type="scientific">Morganella morganii</name>
    <name type="common">Proteus morganii</name>
    <dbReference type="NCBI Taxonomy" id="582"/>
    <lineage>
        <taxon>Bacteria</taxon>
        <taxon>Pseudomonadati</taxon>
        <taxon>Pseudomonadota</taxon>
        <taxon>Gammaproteobacteria</taxon>
        <taxon>Enterobacterales</taxon>
        <taxon>Morganellaceae</taxon>
        <taxon>Morganella</taxon>
    </lineage>
</organism>
<dbReference type="Gene3D" id="3.40.1090.10">
    <property type="entry name" value="Cytosolic phospholipase A2 catalytic domain"/>
    <property type="match status" value="2"/>
</dbReference>
<dbReference type="SUPFAM" id="SSF52151">
    <property type="entry name" value="FabD/lysophospholipase-like"/>
    <property type="match status" value="1"/>
</dbReference>
<evidence type="ECO:0000313" key="8">
    <source>
        <dbReference type="Proteomes" id="UP000286908"/>
    </source>
</evidence>
<dbReference type="InterPro" id="IPR050301">
    <property type="entry name" value="NTE"/>
</dbReference>